<sequence>MISANDFRLNEQTLSFKRDDYPLSKIKDARVKTNTFKDHALRIVSIGLIVGSVVWMICPESMGLFTAPVAIAFGIMSALFSTRKYELQVEFQHTDETGIQWISVAKSNSPNVKNIFETQAKVIRKNIT</sequence>
<dbReference type="EMBL" id="LBGP01000047">
    <property type="protein sequence ID" value="KQA96491.1"/>
    <property type="molecule type" value="Genomic_DNA"/>
</dbReference>
<protein>
    <submittedName>
        <fullName evidence="2">Uncharacterized protein</fullName>
    </submittedName>
</protein>
<keyword evidence="1" id="KW-0472">Membrane</keyword>
<accession>A0A0Q0T3G4</accession>
<dbReference type="RefSeq" id="WP_055065366.1">
    <property type="nucleotide sequence ID" value="NZ_LBGP01000047.1"/>
</dbReference>
<comment type="caution">
    <text evidence="2">The sequence shown here is derived from an EMBL/GenBank/DDBJ whole genome shotgun (WGS) entry which is preliminary data.</text>
</comment>
<dbReference type="OrthoDB" id="5901837at2"/>
<keyword evidence="1" id="KW-1133">Transmembrane helix</keyword>
<keyword evidence="1" id="KW-0812">Transmembrane</keyword>
<evidence type="ECO:0000256" key="1">
    <source>
        <dbReference type="SAM" id="Phobius"/>
    </source>
</evidence>
<gene>
    <name evidence="2" type="ORF">XV92_18200</name>
</gene>
<organism evidence="2 3">
    <name type="scientific">Vibrio metoecus</name>
    <dbReference type="NCBI Taxonomy" id="1481663"/>
    <lineage>
        <taxon>Bacteria</taxon>
        <taxon>Pseudomonadati</taxon>
        <taxon>Pseudomonadota</taxon>
        <taxon>Gammaproteobacteria</taxon>
        <taxon>Vibrionales</taxon>
        <taxon>Vibrionaceae</taxon>
        <taxon>Vibrio</taxon>
    </lineage>
</organism>
<feature type="transmembrane region" description="Helical" evidence="1">
    <location>
        <begin position="63"/>
        <end position="82"/>
    </location>
</feature>
<name>A0A0Q0T3G4_VIBMT</name>
<evidence type="ECO:0000313" key="2">
    <source>
        <dbReference type="EMBL" id="KQA96491.1"/>
    </source>
</evidence>
<dbReference type="AlphaFoldDB" id="A0A0Q0T3G4"/>
<evidence type="ECO:0000313" key="3">
    <source>
        <dbReference type="Proteomes" id="UP000050491"/>
    </source>
</evidence>
<proteinExistence type="predicted"/>
<dbReference type="Proteomes" id="UP000050491">
    <property type="component" value="Unassembled WGS sequence"/>
</dbReference>
<reference evidence="2 3" key="1">
    <citation type="journal article" date="2015" name="Genome Biol. Evol.">
        <title>The Dynamics of Genetic Interactions between Vibrio metoecus and Vibrio cholerae, Two Close Relatives Co-Occurring in the Environment.</title>
        <authorList>
            <person name="Orata F.D."/>
            <person name="Kirchberger P.C."/>
            <person name="Meheust R."/>
            <person name="Barlow E.J."/>
            <person name="Tarr C.L."/>
            <person name="Boucher Y."/>
        </authorList>
    </citation>
    <scope>NUCLEOTIDE SEQUENCE [LARGE SCALE GENOMIC DNA]</scope>
    <source>
        <strain evidence="2 3">YB5B04</strain>
    </source>
</reference>
<feature type="transmembrane region" description="Helical" evidence="1">
    <location>
        <begin position="40"/>
        <end position="57"/>
    </location>
</feature>
<dbReference type="PATRIC" id="fig|1481663.12.peg.2740"/>